<reference evidence="2" key="1">
    <citation type="journal article" date="2022" name="Mol. Ecol. Resour.">
        <title>The genomes of chicory, endive, great burdock and yacon provide insights into Asteraceae palaeo-polyploidization history and plant inulin production.</title>
        <authorList>
            <person name="Fan W."/>
            <person name="Wang S."/>
            <person name="Wang H."/>
            <person name="Wang A."/>
            <person name="Jiang F."/>
            <person name="Liu H."/>
            <person name="Zhao H."/>
            <person name="Xu D."/>
            <person name="Zhang Y."/>
        </authorList>
    </citation>
    <scope>NUCLEOTIDE SEQUENCE [LARGE SCALE GENOMIC DNA]</scope>
    <source>
        <strain evidence="2">cv. Yunnan</strain>
    </source>
</reference>
<reference evidence="1 2" key="2">
    <citation type="journal article" date="2022" name="Mol. Ecol. Resour.">
        <title>The genomes of chicory, endive, great burdock and yacon provide insights into Asteraceae paleo-polyploidization history and plant inulin production.</title>
        <authorList>
            <person name="Fan W."/>
            <person name="Wang S."/>
            <person name="Wang H."/>
            <person name="Wang A."/>
            <person name="Jiang F."/>
            <person name="Liu H."/>
            <person name="Zhao H."/>
            <person name="Xu D."/>
            <person name="Zhang Y."/>
        </authorList>
    </citation>
    <scope>NUCLEOTIDE SEQUENCE [LARGE SCALE GENOMIC DNA]</scope>
    <source>
        <strain evidence="2">cv. Yunnan</strain>
        <tissue evidence="1">Leaves</tissue>
    </source>
</reference>
<gene>
    <name evidence="1" type="ORF">L1987_46698</name>
</gene>
<accession>A0ACB9G138</accession>
<dbReference type="EMBL" id="CM042032">
    <property type="protein sequence ID" value="KAI3776908.1"/>
    <property type="molecule type" value="Genomic_DNA"/>
</dbReference>
<protein>
    <submittedName>
        <fullName evidence="1">Uncharacterized protein</fullName>
    </submittedName>
</protein>
<proteinExistence type="predicted"/>
<dbReference type="Proteomes" id="UP001056120">
    <property type="component" value="Linkage Group LG15"/>
</dbReference>
<keyword evidence="2" id="KW-1185">Reference proteome</keyword>
<sequence>MDTEEDGPEVLPQWWWCLASFACMQGASRQVAEQGLRLGLTGYVMLCVKCRRSAKVTMSNRTVMSSECVECPDEGAEKRLVRPMSMGLRDYSYMWDESWVLSYYGILEDNKGYLMVSLLDEDQNPKFNYEQALDSGFRAIRCYKAKLTEGFCCARLKWTPTVTGLISGDRDCFSDGINGWDCF</sequence>
<organism evidence="1 2">
    <name type="scientific">Smallanthus sonchifolius</name>
    <dbReference type="NCBI Taxonomy" id="185202"/>
    <lineage>
        <taxon>Eukaryota</taxon>
        <taxon>Viridiplantae</taxon>
        <taxon>Streptophyta</taxon>
        <taxon>Embryophyta</taxon>
        <taxon>Tracheophyta</taxon>
        <taxon>Spermatophyta</taxon>
        <taxon>Magnoliopsida</taxon>
        <taxon>eudicotyledons</taxon>
        <taxon>Gunneridae</taxon>
        <taxon>Pentapetalae</taxon>
        <taxon>asterids</taxon>
        <taxon>campanulids</taxon>
        <taxon>Asterales</taxon>
        <taxon>Asteraceae</taxon>
        <taxon>Asteroideae</taxon>
        <taxon>Heliantheae alliance</taxon>
        <taxon>Millerieae</taxon>
        <taxon>Smallanthus</taxon>
    </lineage>
</organism>
<name>A0ACB9G138_9ASTR</name>
<evidence type="ECO:0000313" key="1">
    <source>
        <dbReference type="EMBL" id="KAI3776908.1"/>
    </source>
</evidence>
<comment type="caution">
    <text evidence="1">The sequence shown here is derived from an EMBL/GenBank/DDBJ whole genome shotgun (WGS) entry which is preliminary data.</text>
</comment>
<evidence type="ECO:0000313" key="2">
    <source>
        <dbReference type="Proteomes" id="UP001056120"/>
    </source>
</evidence>